<accession>A0ACC7Y9P4</accession>
<protein>
    <submittedName>
        <fullName evidence="1">Uncharacterized protein</fullName>
    </submittedName>
</protein>
<dbReference type="EMBL" id="JAANNW010000055">
    <property type="protein sequence ID" value="NUV78241.1"/>
    <property type="molecule type" value="Genomic_DNA"/>
</dbReference>
<name>A0ACC7Y9P4_9ACTN</name>
<dbReference type="Proteomes" id="UP000556843">
    <property type="component" value="Unassembled WGS sequence"/>
</dbReference>
<reference evidence="1" key="1">
    <citation type="submission" date="2020-03" db="EMBL/GenBank/DDBJ databases">
        <title>Complete genome sequence of sixteen Streptomyces strains facilitates identification of candidate genes involved in plant growth-promotion in grain legumes and cereals.</title>
        <authorList>
            <person name="Gopalakrishnan S."/>
            <person name="Thakur V."/>
            <person name="Saxena R."/>
            <person name="Vadlamudi S."/>
            <person name="Purohit S."/>
            <person name="Kumar V."/>
            <person name="Rathore A."/>
            <person name="Chitikineni A."/>
            <person name="Varshney R.K."/>
        </authorList>
    </citation>
    <scope>NUCLEOTIDE SEQUENCE</scope>
    <source>
        <strain evidence="1">CAI-93</strain>
    </source>
</reference>
<organism evidence="1 2">
    <name type="scientific">Streptomyces fungicidicus</name>
    <dbReference type="NCBI Taxonomy" id="68203"/>
    <lineage>
        <taxon>Bacteria</taxon>
        <taxon>Bacillati</taxon>
        <taxon>Actinomycetota</taxon>
        <taxon>Actinomycetes</taxon>
        <taxon>Kitasatosporales</taxon>
        <taxon>Streptomycetaceae</taxon>
        <taxon>Streptomyces</taxon>
    </lineage>
</organism>
<sequence length="133" mass="14624">MADERAADRQVRTKDALARVCTELEDLRSLLGETGGDAVLDQLLTAVRSGGDVERELDELHHTLLRHGDAMGAYGDGSRTAVPRPDVLPSAEPLDVVFLCPDGRCSRLWWPDDAREMPPTCSLSGEALRWVRT</sequence>
<proteinExistence type="predicted"/>
<gene>
    <name evidence="1" type="ORF">G6W56_30040</name>
</gene>
<evidence type="ECO:0000313" key="1">
    <source>
        <dbReference type="EMBL" id="NUV78241.1"/>
    </source>
</evidence>
<keyword evidence="2" id="KW-1185">Reference proteome</keyword>
<evidence type="ECO:0000313" key="2">
    <source>
        <dbReference type="Proteomes" id="UP000556843"/>
    </source>
</evidence>
<comment type="caution">
    <text evidence="1">The sequence shown here is derived from an EMBL/GenBank/DDBJ whole genome shotgun (WGS) entry which is preliminary data.</text>
</comment>